<dbReference type="WBParaSite" id="PDA_v2.g13704.t1">
    <property type="protein sequence ID" value="PDA_v2.g13704.t1"/>
    <property type="gene ID" value="PDA_v2.g13704"/>
</dbReference>
<keyword evidence="1" id="KW-1185">Reference proteome</keyword>
<accession>A0A914PDY9</accession>
<dbReference type="AlphaFoldDB" id="A0A914PDY9"/>
<dbReference type="Proteomes" id="UP000887578">
    <property type="component" value="Unplaced"/>
</dbReference>
<protein>
    <submittedName>
        <fullName evidence="2">Uncharacterized protein</fullName>
    </submittedName>
</protein>
<reference evidence="2" key="1">
    <citation type="submission" date="2022-11" db="UniProtKB">
        <authorList>
            <consortium name="WormBaseParasite"/>
        </authorList>
    </citation>
    <scope>IDENTIFICATION</scope>
</reference>
<evidence type="ECO:0000313" key="2">
    <source>
        <dbReference type="WBParaSite" id="PDA_v2.g13704.t1"/>
    </source>
</evidence>
<proteinExistence type="predicted"/>
<organism evidence="1 2">
    <name type="scientific">Panagrolaimus davidi</name>
    <dbReference type="NCBI Taxonomy" id="227884"/>
    <lineage>
        <taxon>Eukaryota</taxon>
        <taxon>Metazoa</taxon>
        <taxon>Ecdysozoa</taxon>
        <taxon>Nematoda</taxon>
        <taxon>Chromadorea</taxon>
        <taxon>Rhabditida</taxon>
        <taxon>Tylenchina</taxon>
        <taxon>Panagrolaimomorpha</taxon>
        <taxon>Panagrolaimoidea</taxon>
        <taxon>Panagrolaimidae</taxon>
        <taxon>Panagrolaimus</taxon>
    </lineage>
</organism>
<sequence>MSNIVCFMLGNSNVTINYIDSQNSRTIFFNDIKDPINIIYEISLLPVNCLKAAIVCFYGENIEYKSEIAKHLEFYYSRHQIPVFCCSWNSIFISSTLLAAVNKHGYGILDEKMDFIFCEENSVTKFHVIKCENKYLIHDIINGSPNRIQIADNKKLFISCLHRNSPITNGQRYIKERKSSGTFNAKRSY</sequence>
<name>A0A914PDY9_9BILA</name>
<evidence type="ECO:0000313" key="1">
    <source>
        <dbReference type="Proteomes" id="UP000887578"/>
    </source>
</evidence>